<keyword evidence="5" id="KW-1133">Transmembrane helix</keyword>
<accession>A0A0G4ICD5</accession>
<dbReference type="PANTHER" id="PTHR24171">
    <property type="entry name" value="ANKYRIN REPEAT DOMAIN-CONTAINING PROTEIN 39-RELATED"/>
    <property type="match status" value="1"/>
</dbReference>
<feature type="compositionally biased region" description="Basic and acidic residues" evidence="4">
    <location>
        <begin position="493"/>
        <end position="520"/>
    </location>
</feature>
<keyword evidence="1" id="KW-0677">Repeat</keyword>
<dbReference type="InterPro" id="IPR036770">
    <property type="entry name" value="Ankyrin_rpt-contain_sf"/>
</dbReference>
<dbReference type="InterPro" id="IPR021134">
    <property type="entry name" value="Bestrophin-like"/>
</dbReference>
<dbReference type="GO" id="GO:0005254">
    <property type="term" value="F:chloride channel activity"/>
    <property type="evidence" value="ECO:0007669"/>
    <property type="project" value="InterPro"/>
</dbReference>
<keyword evidence="5" id="KW-0812">Transmembrane</keyword>
<organism evidence="6">
    <name type="scientific">Chromera velia CCMP2878</name>
    <dbReference type="NCBI Taxonomy" id="1169474"/>
    <lineage>
        <taxon>Eukaryota</taxon>
        <taxon>Sar</taxon>
        <taxon>Alveolata</taxon>
        <taxon>Colpodellida</taxon>
        <taxon>Chromeraceae</taxon>
        <taxon>Chromera</taxon>
    </lineage>
</organism>
<dbReference type="SUPFAM" id="SSF48403">
    <property type="entry name" value="Ankyrin repeat"/>
    <property type="match status" value="1"/>
</dbReference>
<evidence type="ECO:0000256" key="5">
    <source>
        <dbReference type="SAM" id="Phobius"/>
    </source>
</evidence>
<protein>
    <submittedName>
        <fullName evidence="6">Uncharacterized protein</fullName>
    </submittedName>
</protein>
<dbReference type="InterPro" id="IPR002110">
    <property type="entry name" value="Ankyrin_rpt"/>
</dbReference>
<sequence>MIPNCVKTPHIEWAGSNIKNYDPEKLMNYRYFWLAGSEITWITPIAHLIVNCFVVFLGAWQCDSNQESSPLGNCLPLPNTQEALNLTSIVAFILAFFVSLLINRWWTTRVHLGLCFGRSGAAVIHMTSAVYGDDLTSKSLRTDFCRFLNLAHNLIYLNGSGMIDVSHMEKLKAQELVKDDEIAQIKEMAPNQRQTLVYGWCDILIQQAAKLGLMRNKFPNVMILQDDVNFIRTQASMVFTFVQTPIPYSYAHLVVMVCRIFFVQLIIVSAGLIGYGWKEGEYSLIANAFLTLNVLFFVIERLLTLFAVLSNPLGDDPSDFPKEAYKTVTKNTTQKFLTHLLPPSVPPSVAQFDPRKPFKPMEMDLAESMQPAVQPHAATVQPSKYGDSHSFSRDKLPYDNSPAVIGTRLSGENDEEDERSYERNEEPDHEPNWTPTSRGRSPARGGGESSRARGAFVRGDRDGDGDFSFKGDGGGSRGGPKNWTEWESLAADLRSDDHRDHSPYRDRARSSLSERDRDSQWGDTQPDDDWAGGGGGTTRNSSRRRQMSEEDDGGHALGIRNATNKRDLEAKIQANALGVGGGGGEVGFHHGVGSTHEQHFKEAHATSAVVIEIEAGGNFFNSPKWDLEVMILVVPRSELGNQEQQQRTPVQPSVVPGPASTPASGVTPIQGTGDDLYSAATNGDEVKVKGLLAGGVPTDWARPTTGATPLLIAAQFGREGVVSTLLKAGADKNKARNDGMTPLCIAASQGHQGVVATLLKAGADKNRKGGMKGMTPLQVATEKGHHAIVALLK</sequence>
<feature type="region of interest" description="Disordered" evidence="4">
    <location>
        <begin position="640"/>
        <end position="669"/>
    </location>
</feature>
<evidence type="ECO:0000256" key="1">
    <source>
        <dbReference type="ARBA" id="ARBA00022737"/>
    </source>
</evidence>
<feature type="transmembrane region" description="Helical" evidence="5">
    <location>
        <begin position="250"/>
        <end position="277"/>
    </location>
</feature>
<dbReference type="Gene3D" id="1.25.40.20">
    <property type="entry name" value="Ankyrin repeat-containing domain"/>
    <property type="match status" value="2"/>
</dbReference>
<gene>
    <name evidence="6" type="ORF">Cvel_12994</name>
</gene>
<feature type="compositionally biased region" description="Basic and acidic residues" evidence="4">
    <location>
        <begin position="420"/>
        <end position="431"/>
    </location>
</feature>
<feature type="transmembrane region" description="Helical" evidence="5">
    <location>
        <begin position="83"/>
        <end position="102"/>
    </location>
</feature>
<dbReference type="PANTHER" id="PTHR24171:SF10">
    <property type="entry name" value="ANKYRIN REPEAT DOMAIN-CONTAINING PROTEIN 29-LIKE"/>
    <property type="match status" value="1"/>
</dbReference>
<keyword evidence="5" id="KW-0472">Membrane</keyword>
<dbReference type="Pfam" id="PF12796">
    <property type="entry name" value="Ank_2"/>
    <property type="match status" value="1"/>
</dbReference>
<feature type="transmembrane region" description="Helical" evidence="5">
    <location>
        <begin position="284"/>
        <end position="309"/>
    </location>
</feature>
<feature type="compositionally biased region" description="Polar residues" evidence="4">
    <location>
        <begin position="640"/>
        <end position="651"/>
    </location>
</feature>
<feature type="repeat" description="ANK" evidence="3">
    <location>
        <begin position="738"/>
        <end position="770"/>
    </location>
</feature>
<evidence type="ECO:0000256" key="4">
    <source>
        <dbReference type="SAM" id="MobiDB-lite"/>
    </source>
</evidence>
<reference evidence="6" key="1">
    <citation type="submission" date="2014-11" db="EMBL/GenBank/DDBJ databases">
        <authorList>
            <person name="Otto D Thomas"/>
            <person name="Naeem Raeece"/>
        </authorList>
    </citation>
    <scope>NUCLEOTIDE SEQUENCE</scope>
</reference>
<dbReference type="SMART" id="SM00248">
    <property type="entry name" value="ANK"/>
    <property type="match status" value="2"/>
</dbReference>
<evidence type="ECO:0000256" key="3">
    <source>
        <dbReference type="PROSITE-ProRule" id="PRU00023"/>
    </source>
</evidence>
<dbReference type="Pfam" id="PF01062">
    <property type="entry name" value="Bestrophin"/>
    <property type="match status" value="1"/>
</dbReference>
<dbReference type="PROSITE" id="PS50297">
    <property type="entry name" value="ANK_REP_REGION"/>
    <property type="match status" value="3"/>
</dbReference>
<proteinExistence type="predicted"/>
<dbReference type="EMBL" id="CDMZ01005811">
    <property type="protein sequence ID" value="CEM54729.1"/>
    <property type="molecule type" value="Genomic_DNA"/>
</dbReference>
<feature type="repeat" description="ANK" evidence="3">
    <location>
        <begin position="772"/>
        <end position="793"/>
    </location>
</feature>
<dbReference type="AlphaFoldDB" id="A0A0G4ICD5"/>
<evidence type="ECO:0000256" key="2">
    <source>
        <dbReference type="ARBA" id="ARBA00023043"/>
    </source>
</evidence>
<dbReference type="PROSITE" id="PS50088">
    <property type="entry name" value="ANK_REPEAT"/>
    <property type="match status" value="3"/>
</dbReference>
<feature type="transmembrane region" description="Helical" evidence="5">
    <location>
        <begin position="39"/>
        <end position="62"/>
    </location>
</feature>
<feature type="compositionally biased region" description="Basic and acidic residues" evidence="4">
    <location>
        <begin position="386"/>
        <end position="397"/>
    </location>
</feature>
<evidence type="ECO:0000313" key="6">
    <source>
        <dbReference type="EMBL" id="CEM54729.1"/>
    </source>
</evidence>
<keyword evidence="2 3" id="KW-0040">ANK repeat</keyword>
<feature type="compositionally biased region" description="Basic and acidic residues" evidence="4">
    <location>
        <begin position="458"/>
        <end position="469"/>
    </location>
</feature>
<name>A0A0G4ICD5_9ALVE</name>
<dbReference type="VEuPathDB" id="CryptoDB:Cvel_12994"/>
<feature type="region of interest" description="Disordered" evidence="4">
    <location>
        <begin position="368"/>
        <end position="564"/>
    </location>
</feature>
<feature type="repeat" description="ANK" evidence="3">
    <location>
        <begin position="705"/>
        <end position="737"/>
    </location>
</feature>